<dbReference type="KEGG" id="mbr:MONBRDRAFT_10764"/>
<keyword evidence="2" id="KW-0472">Membrane</keyword>
<dbReference type="AlphaFoldDB" id="A9V761"/>
<proteinExistence type="predicted"/>
<dbReference type="GeneID" id="5893744"/>
<reference evidence="3 4" key="1">
    <citation type="journal article" date="2008" name="Nature">
        <title>The genome of the choanoflagellate Monosiga brevicollis and the origin of metazoans.</title>
        <authorList>
            <consortium name="JGI Sequencing"/>
            <person name="King N."/>
            <person name="Westbrook M.J."/>
            <person name="Young S.L."/>
            <person name="Kuo A."/>
            <person name="Abedin M."/>
            <person name="Chapman J."/>
            <person name="Fairclough S."/>
            <person name="Hellsten U."/>
            <person name="Isogai Y."/>
            <person name="Letunic I."/>
            <person name="Marr M."/>
            <person name="Pincus D."/>
            <person name="Putnam N."/>
            <person name="Rokas A."/>
            <person name="Wright K.J."/>
            <person name="Zuzow R."/>
            <person name="Dirks W."/>
            <person name="Good M."/>
            <person name="Goodstein D."/>
            <person name="Lemons D."/>
            <person name="Li W."/>
            <person name="Lyons J.B."/>
            <person name="Morris A."/>
            <person name="Nichols S."/>
            <person name="Richter D.J."/>
            <person name="Salamov A."/>
            <person name="Bork P."/>
            <person name="Lim W.A."/>
            <person name="Manning G."/>
            <person name="Miller W.T."/>
            <person name="McGinnis W."/>
            <person name="Shapiro H."/>
            <person name="Tjian R."/>
            <person name="Grigoriev I.V."/>
            <person name="Rokhsar D."/>
        </authorList>
    </citation>
    <scope>NUCLEOTIDE SEQUENCE [LARGE SCALE GENOMIC DNA]</scope>
    <source>
        <strain evidence="4">MX1 / ATCC 50154</strain>
    </source>
</reference>
<organism evidence="3 4">
    <name type="scientific">Monosiga brevicollis</name>
    <name type="common">Choanoflagellate</name>
    <dbReference type="NCBI Taxonomy" id="81824"/>
    <lineage>
        <taxon>Eukaryota</taxon>
        <taxon>Choanoflagellata</taxon>
        <taxon>Craspedida</taxon>
        <taxon>Salpingoecidae</taxon>
        <taxon>Monosiga</taxon>
    </lineage>
</organism>
<dbReference type="InParanoid" id="A9V761"/>
<dbReference type="Proteomes" id="UP000001357">
    <property type="component" value="Unassembled WGS sequence"/>
</dbReference>
<feature type="compositionally biased region" description="Basic and acidic residues" evidence="1">
    <location>
        <begin position="123"/>
        <end position="134"/>
    </location>
</feature>
<dbReference type="EMBL" id="CH991564">
    <property type="protein sequence ID" value="EDQ86663.1"/>
    <property type="molecule type" value="Genomic_DNA"/>
</dbReference>
<evidence type="ECO:0000256" key="2">
    <source>
        <dbReference type="SAM" id="Phobius"/>
    </source>
</evidence>
<sequence length="178" mass="19506">MASALAVANQYLHGYAAALRHGPLLARHRGVRLVFAIHFIIVRLVMLPPFLLRFFSHVKMVMVAPTGTYSKTDTIVMGCLFFSSLTLSGLQVIWGRTIVLGLLKAAGIIKSKPRPGKPNKHVQHSEVKGDEKKLNISTDRLSGDVMQSLRESAEQIEVADTHVDETDPMDSVPAPIIA</sequence>
<accession>A9V761</accession>
<keyword evidence="4" id="KW-1185">Reference proteome</keyword>
<keyword evidence="2" id="KW-0812">Transmembrane</keyword>
<feature type="transmembrane region" description="Helical" evidence="2">
    <location>
        <begin position="75"/>
        <end position="94"/>
    </location>
</feature>
<name>A9V761_MONBE</name>
<dbReference type="RefSeq" id="XP_001748499.1">
    <property type="nucleotide sequence ID" value="XM_001748447.1"/>
</dbReference>
<feature type="compositionally biased region" description="Basic residues" evidence="1">
    <location>
        <begin position="113"/>
        <end position="122"/>
    </location>
</feature>
<feature type="transmembrane region" description="Helical" evidence="2">
    <location>
        <begin position="33"/>
        <end position="55"/>
    </location>
</feature>
<protein>
    <submittedName>
        <fullName evidence="3">Uncharacterized protein</fullName>
    </submittedName>
</protein>
<keyword evidence="2" id="KW-1133">Transmembrane helix</keyword>
<evidence type="ECO:0000313" key="3">
    <source>
        <dbReference type="EMBL" id="EDQ86663.1"/>
    </source>
</evidence>
<gene>
    <name evidence="3" type="ORF">MONBRDRAFT_10764</name>
</gene>
<feature type="region of interest" description="Disordered" evidence="1">
    <location>
        <begin position="113"/>
        <end position="135"/>
    </location>
</feature>
<evidence type="ECO:0000313" key="4">
    <source>
        <dbReference type="Proteomes" id="UP000001357"/>
    </source>
</evidence>
<evidence type="ECO:0000256" key="1">
    <source>
        <dbReference type="SAM" id="MobiDB-lite"/>
    </source>
</evidence>